<gene>
    <name evidence="1" type="ORF">ACFQ39_02645</name>
</gene>
<comment type="caution">
    <text evidence="1">The sequence shown here is derived from an EMBL/GenBank/DDBJ whole genome shotgun (WGS) entry which is preliminary data.</text>
</comment>
<dbReference type="EMBL" id="JBHTMY010000002">
    <property type="protein sequence ID" value="MFD1314501.1"/>
    <property type="molecule type" value="Genomic_DNA"/>
</dbReference>
<organism evidence="1 2">
    <name type="scientific">Namhaeicola litoreus</name>
    <dbReference type="NCBI Taxonomy" id="1052145"/>
    <lineage>
        <taxon>Bacteria</taxon>
        <taxon>Pseudomonadati</taxon>
        <taxon>Bacteroidota</taxon>
        <taxon>Flavobacteriia</taxon>
        <taxon>Flavobacteriales</taxon>
        <taxon>Flavobacteriaceae</taxon>
        <taxon>Namhaeicola</taxon>
    </lineage>
</organism>
<dbReference type="Proteomes" id="UP001597201">
    <property type="component" value="Unassembled WGS sequence"/>
</dbReference>
<sequence length="694" mass="79915">MNRLLFAIILLFSSSIFGQIEKPPIYPGCENLDANQTEACFFTSLKNDVISKFNVPEKAIRENYKGKVNVIFVVDNTGKINVLHVTAMYQELEDEVNRIFNTLPKIVPATYNSRNIEKQYLLPISIPLDKAGQEYQVLAKPTPVVSEPFMIEDTQKVEIEDAIQNTSIFPEFQSELNIPFTHIGYDDIIYHLEQNENTHTASKPYLYNEVKPYIDLEAKRNAILKDKETWAGRKLWNEHLFLVKGKNYWFTVNPAFDFQIGKDNSDIDYTYNNTRAIQIQGSLGKKFSFSTSFYESQGRFAQYINETTREYNPIIGASAIVPGRGKAKSFKEGGFDYPVAEAYLSYTPNEFFNFQFGNGKNFIGDGYRTFFLSDVASPYPFFKISTNFWKIKYTNLWMWMSDVRRTTTDDGTNLQKYVAMHHLSWNVTKNFNIGLFEAVITNENSYNGFDVSFFNPIIFYRAVEFSNGGDLSGNVQIGLNMKYKINERISVYNQFLVDEMTVDEVFSGEGYWGNKFAFQLGGKFFDAFKIKNLMLQGEFNWVRPYTFAHGEIPLNSGHYNQPISHLWGGNFWEVAGIARYQKDRWYGDMKIIIGEKGFDFSNSNVTYGGDIYKSYNDRLSDYDNSVAQGNTTNIFITELKAGYVINPVTNLNAFAGFTYRGFSPLESAGIVREDQTTWFTVGVRSDLFNWYFDR</sequence>
<protein>
    <submittedName>
        <fullName evidence="1">Gliding motility protein RemB</fullName>
    </submittedName>
</protein>
<reference evidence="2" key="1">
    <citation type="journal article" date="2019" name="Int. J. Syst. Evol. Microbiol.">
        <title>The Global Catalogue of Microorganisms (GCM) 10K type strain sequencing project: providing services to taxonomists for standard genome sequencing and annotation.</title>
        <authorList>
            <consortium name="The Broad Institute Genomics Platform"/>
            <consortium name="The Broad Institute Genome Sequencing Center for Infectious Disease"/>
            <person name="Wu L."/>
            <person name="Ma J."/>
        </authorList>
    </citation>
    <scope>NUCLEOTIDE SEQUENCE [LARGE SCALE GENOMIC DNA]</scope>
    <source>
        <strain evidence="2">CCUG 61485</strain>
    </source>
</reference>
<dbReference type="RefSeq" id="WP_377176163.1">
    <property type="nucleotide sequence ID" value="NZ_JBHTMY010000002.1"/>
</dbReference>
<proteinExistence type="predicted"/>
<dbReference type="InterPro" id="IPR038636">
    <property type="entry name" value="Wzi_sf"/>
</dbReference>
<accession>A0ABW3Y033</accession>
<evidence type="ECO:0000313" key="2">
    <source>
        <dbReference type="Proteomes" id="UP001597201"/>
    </source>
</evidence>
<keyword evidence="2" id="KW-1185">Reference proteome</keyword>
<evidence type="ECO:0000313" key="1">
    <source>
        <dbReference type="EMBL" id="MFD1314501.1"/>
    </source>
</evidence>
<dbReference type="Gene3D" id="3.30.1150.10">
    <property type="match status" value="1"/>
</dbReference>
<name>A0ABW3Y033_9FLAO</name>
<dbReference type="Gene3D" id="2.40.160.130">
    <property type="entry name" value="Capsule assembly protein Wzi"/>
    <property type="match status" value="1"/>
</dbReference>